<dbReference type="CDD" id="cd07377">
    <property type="entry name" value="WHTH_GntR"/>
    <property type="match status" value="1"/>
</dbReference>
<name>A0A7C9GR05_9SPHN</name>
<reference evidence="6 7" key="1">
    <citation type="submission" date="2019-09" db="EMBL/GenBank/DDBJ databases">
        <title>Polymorphobacter sp. isolated from a lake in China.</title>
        <authorList>
            <person name="Liu Z."/>
        </authorList>
    </citation>
    <scope>NUCLEOTIDE SEQUENCE [LARGE SCALE GENOMIC DNA]</scope>
    <source>
        <strain evidence="6 7">D40P</strain>
    </source>
</reference>
<keyword evidence="2" id="KW-0238">DNA-binding</keyword>
<dbReference type="SUPFAM" id="SSF48008">
    <property type="entry name" value="GntR ligand-binding domain-like"/>
    <property type="match status" value="1"/>
</dbReference>
<dbReference type="Proteomes" id="UP000481327">
    <property type="component" value="Unassembled WGS sequence"/>
</dbReference>
<accession>A0A7C9GR05</accession>
<dbReference type="PRINTS" id="PR00035">
    <property type="entry name" value="HTHGNTR"/>
</dbReference>
<comment type="caution">
    <text evidence="6">The sequence shown here is derived from an EMBL/GenBank/DDBJ whole genome shotgun (WGS) entry which is preliminary data.</text>
</comment>
<protein>
    <submittedName>
        <fullName evidence="6">FCD domain-containing protein</fullName>
    </submittedName>
</protein>
<dbReference type="PANTHER" id="PTHR43537:SF44">
    <property type="entry name" value="GNTR FAMILY REGULATORY PROTEIN"/>
    <property type="match status" value="1"/>
</dbReference>
<gene>
    <name evidence="6" type="ORF">F3168_12895</name>
</gene>
<keyword evidence="7" id="KW-1185">Reference proteome</keyword>
<dbReference type="AlphaFoldDB" id="A0A7C9GR05"/>
<keyword evidence="1" id="KW-0805">Transcription regulation</keyword>
<dbReference type="RefSeq" id="WP_152578621.1">
    <property type="nucleotide sequence ID" value="NZ_JAATJI010000001.1"/>
</dbReference>
<dbReference type="Gene3D" id="1.20.120.530">
    <property type="entry name" value="GntR ligand-binding domain-like"/>
    <property type="match status" value="1"/>
</dbReference>
<evidence type="ECO:0000256" key="3">
    <source>
        <dbReference type="ARBA" id="ARBA00023163"/>
    </source>
</evidence>
<feature type="region of interest" description="Disordered" evidence="4">
    <location>
        <begin position="1"/>
        <end position="22"/>
    </location>
</feature>
<dbReference type="SMART" id="SM00895">
    <property type="entry name" value="FCD"/>
    <property type="match status" value="1"/>
</dbReference>
<dbReference type="PROSITE" id="PS50949">
    <property type="entry name" value="HTH_GNTR"/>
    <property type="match status" value="1"/>
</dbReference>
<proteinExistence type="predicted"/>
<dbReference type="EMBL" id="WIOL01000005">
    <property type="protein sequence ID" value="MQT18153.1"/>
    <property type="molecule type" value="Genomic_DNA"/>
</dbReference>
<dbReference type="Pfam" id="PF00392">
    <property type="entry name" value="GntR"/>
    <property type="match status" value="1"/>
</dbReference>
<feature type="domain" description="HTH gntR-type" evidence="5">
    <location>
        <begin position="20"/>
        <end position="88"/>
    </location>
</feature>
<evidence type="ECO:0000313" key="7">
    <source>
        <dbReference type="Proteomes" id="UP000481327"/>
    </source>
</evidence>
<dbReference type="InterPro" id="IPR036390">
    <property type="entry name" value="WH_DNA-bd_sf"/>
</dbReference>
<dbReference type="GO" id="GO:0003677">
    <property type="term" value="F:DNA binding"/>
    <property type="evidence" value="ECO:0007669"/>
    <property type="project" value="UniProtKB-KW"/>
</dbReference>
<dbReference type="InterPro" id="IPR011711">
    <property type="entry name" value="GntR_C"/>
</dbReference>
<dbReference type="OrthoDB" id="9028214at2"/>
<dbReference type="SMART" id="SM00345">
    <property type="entry name" value="HTH_GNTR"/>
    <property type="match status" value="1"/>
</dbReference>
<sequence>MNDLPRPAIDHVPSTDDEGRNLTGSIVNDLGRAIVTQTYTSKQAFPTEAALCQLYSASRPVVREAVKMLTAKGLLFARKRAGTVVQPEESWNLLDPDVLRWMLERDFSIDLMIDFTEIRMAIEPRAAMLAAQTSNGKQRRAIIDAIDRMFAAERGEDALEADIGFHIAVLEASNNRFLRQFTDLIDTTLRFSIRRTNEYKGVPRASARDHQKVAEAIAAGDARLAGARMHDLIRDALDLLLAAGKQPPRP</sequence>
<dbReference type="PANTHER" id="PTHR43537">
    <property type="entry name" value="TRANSCRIPTIONAL REGULATOR, GNTR FAMILY"/>
    <property type="match status" value="1"/>
</dbReference>
<dbReference type="InterPro" id="IPR000524">
    <property type="entry name" value="Tscrpt_reg_HTH_GntR"/>
</dbReference>
<evidence type="ECO:0000256" key="2">
    <source>
        <dbReference type="ARBA" id="ARBA00023125"/>
    </source>
</evidence>
<evidence type="ECO:0000313" key="6">
    <source>
        <dbReference type="EMBL" id="MQT18153.1"/>
    </source>
</evidence>
<evidence type="ECO:0000256" key="4">
    <source>
        <dbReference type="SAM" id="MobiDB-lite"/>
    </source>
</evidence>
<evidence type="ECO:0000259" key="5">
    <source>
        <dbReference type="PROSITE" id="PS50949"/>
    </source>
</evidence>
<dbReference type="InterPro" id="IPR008920">
    <property type="entry name" value="TF_FadR/GntR_C"/>
</dbReference>
<organism evidence="6 7">
    <name type="scientific">Sandarakinorhabdus fusca</name>
    <dbReference type="NCBI Taxonomy" id="1439888"/>
    <lineage>
        <taxon>Bacteria</taxon>
        <taxon>Pseudomonadati</taxon>
        <taxon>Pseudomonadota</taxon>
        <taxon>Alphaproteobacteria</taxon>
        <taxon>Sphingomonadales</taxon>
        <taxon>Sphingosinicellaceae</taxon>
        <taxon>Sandarakinorhabdus</taxon>
    </lineage>
</organism>
<dbReference type="InterPro" id="IPR036388">
    <property type="entry name" value="WH-like_DNA-bd_sf"/>
</dbReference>
<dbReference type="SUPFAM" id="SSF46785">
    <property type="entry name" value="Winged helix' DNA-binding domain"/>
    <property type="match status" value="1"/>
</dbReference>
<dbReference type="GO" id="GO:0003700">
    <property type="term" value="F:DNA-binding transcription factor activity"/>
    <property type="evidence" value="ECO:0007669"/>
    <property type="project" value="InterPro"/>
</dbReference>
<keyword evidence="3" id="KW-0804">Transcription</keyword>
<evidence type="ECO:0000256" key="1">
    <source>
        <dbReference type="ARBA" id="ARBA00023015"/>
    </source>
</evidence>
<dbReference type="Gene3D" id="1.10.10.10">
    <property type="entry name" value="Winged helix-like DNA-binding domain superfamily/Winged helix DNA-binding domain"/>
    <property type="match status" value="1"/>
</dbReference>
<dbReference type="Pfam" id="PF07729">
    <property type="entry name" value="FCD"/>
    <property type="match status" value="1"/>
</dbReference>